<organism evidence="2 3">
    <name type="scientific">Gibberella moniliformis (strain M3125 / FGSC 7600)</name>
    <name type="common">Maize ear and stalk rot fungus</name>
    <name type="synonym">Fusarium verticillioides</name>
    <dbReference type="NCBI Taxonomy" id="334819"/>
    <lineage>
        <taxon>Eukaryota</taxon>
        <taxon>Fungi</taxon>
        <taxon>Dikarya</taxon>
        <taxon>Ascomycota</taxon>
        <taxon>Pezizomycotina</taxon>
        <taxon>Sordariomycetes</taxon>
        <taxon>Hypocreomycetidae</taxon>
        <taxon>Hypocreales</taxon>
        <taxon>Nectriaceae</taxon>
        <taxon>Fusarium</taxon>
        <taxon>Fusarium fujikuroi species complex</taxon>
    </lineage>
</organism>
<dbReference type="KEGG" id="fvr:FVEG_11010"/>
<dbReference type="InterPro" id="IPR021858">
    <property type="entry name" value="Fun_TF"/>
</dbReference>
<keyword evidence="1" id="KW-0539">Nucleus</keyword>
<dbReference type="HOGENOM" id="CLU_1120253_0_0_1"/>
<proteinExistence type="predicted"/>
<evidence type="ECO:0000313" key="2">
    <source>
        <dbReference type="EMBL" id="EWG52216.1"/>
    </source>
</evidence>
<dbReference type="EMBL" id="CM000586">
    <property type="protein sequence ID" value="EWG52216.1"/>
    <property type="molecule type" value="Genomic_DNA"/>
</dbReference>
<dbReference type="Pfam" id="PF11951">
    <property type="entry name" value="Fungal_trans_2"/>
    <property type="match status" value="1"/>
</dbReference>
<protein>
    <submittedName>
        <fullName evidence="2">Uncharacterized protein</fullName>
    </submittedName>
</protein>
<accession>W7MMA1</accession>
<dbReference type="VEuPathDB" id="FungiDB:FVEG_11010"/>
<reference evidence="2 3" key="1">
    <citation type="journal article" date="2010" name="Nature">
        <title>Comparative genomics reveals mobile pathogenicity chromosomes in Fusarium.</title>
        <authorList>
            <person name="Ma L.J."/>
            <person name="van der Does H.C."/>
            <person name="Borkovich K.A."/>
            <person name="Coleman J.J."/>
            <person name="Daboussi M.J."/>
            <person name="Di Pietro A."/>
            <person name="Dufresne M."/>
            <person name="Freitag M."/>
            <person name="Grabherr M."/>
            <person name="Henrissat B."/>
            <person name="Houterman P.M."/>
            <person name="Kang S."/>
            <person name="Shim W.B."/>
            <person name="Woloshuk C."/>
            <person name="Xie X."/>
            <person name="Xu J.R."/>
            <person name="Antoniw J."/>
            <person name="Baker S.E."/>
            <person name="Bluhm B.H."/>
            <person name="Breakspear A."/>
            <person name="Brown D.W."/>
            <person name="Butchko R.A."/>
            <person name="Chapman S."/>
            <person name="Coulson R."/>
            <person name="Coutinho P.M."/>
            <person name="Danchin E.G."/>
            <person name="Diener A."/>
            <person name="Gale L.R."/>
            <person name="Gardiner D.M."/>
            <person name="Goff S."/>
            <person name="Hammond-Kosack K.E."/>
            <person name="Hilburn K."/>
            <person name="Hua-Van A."/>
            <person name="Jonkers W."/>
            <person name="Kazan K."/>
            <person name="Kodira C.D."/>
            <person name="Koehrsen M."/>
            <person name="Kumar L."/>
            <person name="Lee Y.H."/>
            <person name="Li L."/>
            <person name="Manners J.M."/>
            <person name="Miranda-Saavedra D."/>
            <person name="Mukherjee M."/>
            <person name="Park G."/>
            <person name="Park J."/>
            <person name="Park S.Y."/>
            <person name="Proctor R.H."/>
            <person name="Regev A."/>
            <person name="Ruiz-Roldan M.C."/>
            <person name="Sain D."/>
            <person name="Sakthikumar S."/>
            <person name="Sykes S."/>
            <person name="Schwartz D.C."/>
            <person name="Turgeon B.G."/>
            <person name="Wapinski I."/>
            <person name="Yoder O."/>
            <person name="Young S."/>
            <person name="Zeng Q."/>
            <person name="Zhou S."/>
            <person name="Galagan J."/>
            <person name="Cuomo C.A."/>
            <person name="Kistler H.C."/>
            <person name="Rep M."/>
        </authorList>
    </citation>
    <scope>NUCLEOTIDE SEQUENCE [LARGE SCALE GENOMIC DNA]</scope>
    <source>
        <strain evidence="3">M3125 / FGSC 7600</strain>
    </source>
</reference>
<dbReference type="RefSeq" id="XP_018758407.1">
    <property type="nucleotide sequence ID" value="XM_018900173.1"/>
</dbReference>
<dbReference type="AlphaFoldDB" id="W7MMA1"/>
<dbReference type="Proteomes" id="UP000009096">
    <property type="component" value="Chromosome 9"/>
</dbReference>
<sequence length="248" mass="27900">MATFWASEKRKGTLILCGEVRTAVGVKEGPGSLRLQNTATATSGEPASIELTPDMSSRPRRLSSISSEIIYSAQKVEYQLAAKEPEPAVLDHLELRIYFEAAPSNGIQDVSGRSKDRAVIQHYRYVYYYAILLHFHRVLRHKAPSKIQDLAEKGLHHLEAAEDYPGDGNGSIILWPCLVITSECEREDLQQQALRWLRRRTKHAFGSVNASEKICQECWSWRARDPVESPGTPWLEFIAGTDLDIVPV</sequence>
<dbReference type="OrthoDB" id="3477330at2759"/>
<keyword evidence="3" id="KW-1185">Reference proteome</keyword>
<name>W7MMA1_GIBM7</name>
<dbReference type="EMBL" id="DS022257">
    <property type="protein sequence ID" value="EWG52216.1"/>
    <property type="molecule type" value="Genomic_DNA"/>
</dbReference>
<gene>
    <name evidence="2" type="ORF">FVEG_11010</name>
</gene>
<evidence type="ECO:0000313" key="3">
    <source>
        <dbReference type="Proteomes" id="UP000009096"/>
    </source>
</evidence>
<dbReference type="GeneID" id="30068552"/>
<evidence type="ECO:0000256" key="1">
    <source>
        <dbReference type="ARBA" id="ARBA00023242"/>
    </source>
</evidence>